<dbReference type="Gene3D" id="1.20.120.10">
    <property type="entry name" value="Cytochrome c/b562"/>
    <property type="match status" value="1"/>
</dbReference>
<protein>
    <recommendedName>
        <fullName evidence="6">Cytochrome c</fullName>
    </recommendedName>
</protein>
<dbReference type="GO" id="GO:0022900">
    <property type="term" value="P:electron transport chain"/>
    <property type="evidence" value="ECO:0007669"/>
    <property type="project" value="InterPro"/>
</dbReference>
<evidence type="ECO:0000313" key="4">
    <source>
        <dbReference type="EMBL" id="REL25853.1"/>
    </source>
</evidence>
<dbReference type="SUPFAM" id="SSF47175">
    <property type="entry name" value="Cytochromes"/>
    <property type="match status" value="1"/>
</dbReference>
<name>A0A3E0TN65_9GAMM</name>
<sequence length="143" mass="15250">MKKLIVPVMLSALAFSTPSFASHPMCGKTELAELMGDMKDSMKAVKKAVKSGNIGEVSNIANNLLTAVNQSTDLVPLAISDQKSLSAEQQADFKKYQKGMEYLKSAVTELASAQDLPAIKAALGKIGKASKKGHKAFKMDCDD</sequence>
<dbReference type="GO" id="GO:0020037">
    <property type="term" value="F:heme binding"/>
    <property type="evidence" value="ECO:0007669"/>
    <property type="project" value="InterPro"/>
</dbReference>
<dbReference type="OrthoDB" id="6106480at2"/>
<dbReference type="GO" id="GO:0009055">
    <property type="term" value="F:electron transfer activity"/>
    <property type="evidence" value="ECO:0007669"/>
    <property type="project" value="InterPro"/>
</dbReference>
<comment type="caution">
    <text evidence="4">The sequence shown here is derived from an EMBL/GenBank/DDBJ whole genome shotgun (WGS) entry which is preliminary data.</text>
</comment>
<feature type="signal peptide" evidence="3">
    <location>
        <begin position="1"/>
        <end position="21"/>
    </location>
</feature>
<dbReference type="Proteomes" id="UP000256478">
    <property type="component" value="Unassembled WGS sequence"/>
</dbReference>
<dbReference type="InterPro" id="IPR009155">
    <property type="entry name" value="Cyt_b562"/>
</dbReference>
<evidence type="ECO:0000313" key="5">
    <source>
        <dbReference type="Proteomes" id="UP000256478"/>
    </source>
</evidence>
<reference evidence="4 5" key="1">
    <citation type="submission" date="2018-08" db="EMBL/GenBank/DDBJ databases">
        <title>Thalassotalea euphylliae genome.</title>
        <authorList>
            <person name="Summers S."/>
            <person name="Rice S.A."/>
            <person name="Freckelton M.L."/>
            <person name="Nedved B.T."/>
            <person name="Hadfield M.G."/>
        </authorList>
    </citation>
    <scope>NUCLEOTIDE SEQUENCE [LARGE SCALE GENOMIC DNA]</scope>
    <source>
        <strain evidence="4 5">H1</strain>
    </source>
</reference>
<organism evidence="4 5">
    <name type="scientific">Thalassotalea euphylliae</name>
    <dbReference type="NCBI Taxonomy" id="1655234"/>
    <lineage>
        <taxon>Bacteria</taxon>
        <taxon>Pseudomonadati</taxon>
        <taxon>Pseudomonadota</taxon>
        <taxon>Gammaproteobacteria</taxon>
        <taxon>Alteromonadales</taxon>
        <taxon>Colwelliaceae</taxon>
        <taxon>Thalassotalea</taxon>
    </lineage>
</organism>
<evidence type="ECO:0000256" key="1">
    <source>
        <dbReference type="ARBA" id="ARBA00005523"/>
    </source>
</evidence>
<evidence type="ECO:0000256" key="3">
    <source>
        <dbReference type="SAM" id="SignalP"/>
    </source>
</evidence>
<proteinExistence type="inferred from homology"/>
<dbReference type="GO" id="GO:0042597">
    <property type="term" value="C:periplasmic space"/>
    <property type="evidence" value="ECO:0007669"/>
    <property type="project" value="InterPro"/>
</dbReference>
<evidence type="ECO:0000256" key="2">
    <source>
        <dbReference type="ARBA" id="ARBA00022729"/>
    </source>
</evidence>
<keyword evidence="2 3" id="KW-0732">Signal</keyword>
<dbReference type="InterPro" id="IPR010980">
    <property type="entry name" value="Cyt_c/b562"/>
</dbReference>
<accession>A0A3E0TN65</accession>
<dbReference type="EMBL" id="QUOU01000001">
    <property type="protein sequence ID" value="REL25853.1"/>
    <property type="molecule type" value="Genomic_DNA"/>
</dbReference>
<feature type="chain" id="PRO_5017616459" description="Cytochrome c" evidence="3">
    <location>
        <begin position="22"/>
        <end position="143"/>
    </location>
</feature>
<dbReference type="GO" id="GO:0005506">
    <property type="term" value="F:iron ion binding"/>
    <property type="evidence" value="ECO:0007669"/>
    <property type="project" value="InterPro"/>
</dbReference>
<dbReference type="RefSeq" id="WP_116006979.1">
    <property type="nucleotide sequence ID" value="NZ_QUOU01000001.1"/>
</dbReference>
<evidence type="ECO:0008006" key="6">
    <source>
        <dbReference type="Google" id="ProtNLM"/>
    </source>
</evidence>
<gene>
    <name evidence="4" type="ORF">DXX93_04265</name>
</gene>
<comment type="similarity">
    <text evidence="1">Belongs to the cytochrome b562 family.</text>
</comment>
<dbReference type="Pfam" id="PF07361">
    <property type="entry name" value="Cytochrom_B562"/>
    <property type="match status" value="1"/>
</dbReference>
<dbReference type="AlphaFoldDB" id="A0A3E0TN65"/>